<gene>
    <name evidence="2" type="ORF">K402DRAFT_464143</name>
</gene>
<name>A0A6G1GXY6_9PEZI</name>
<feature type="compositionally biased region" description="Low complexity" evidence="1">
    <location>
        <begin position="471"/>
        <end position="480"/>
    </location>
</feature>
<feature type="compositionally biased region" description="Basic and acidic residues" evidence="1">
    <location>
        <begin position="358"/>
        <end position="391"/>
    </location>
</feature>
<feature type="compositionally biased region" description="Low complexity" evidence="1">
    <location>
        <begin position="239"/>
        <end position="259"/>
    </location>
</feature>
<feature type="region of interest" description="Disordered" evidence="1">
    <location>
        <begin position="119"/>
        <end position="306"/>
    </location>
</feature>
<accession>A0A6G1GXY6</accession>
<dbReference type="AlphaFoldDB" id="A0A6G1GXY6"/>
<feature type="region of interest" description="Disordered" evidence="1">
    <location>
        <begin position="327"/>
        <end position="504"/>
    </location>
</feature>
<feature type="compositionally biased region" description="Basic and acidic residues" evidence="1">
    <location>
        <begin position="200"/>
        <end position="223"/>
    </location>
</feature>
<dbReference type="EMBL" id="ML977160">
    <property type="protein sequence ID" value="KAF1985823.1"/>
    <property type="molecule type" value="Genomic_DNA"/>
</dbReference>
<evidence type="ECO:0000313" key="2">
    <source>
        <dbReference type="EMBL" id="KAF1985823.1"/>
    </source>
</evidence>
<sequence length="504" mass="55662">MCILLPFTFTHCTHTITVTARCPTAEGLDRDCRHAVAQDPIIENSLCERCVRGARTKRWIESQERGSGIGVPDENAVGTRVVMRDIEIEEVEVRRDGEAREVRGMRELDVRAMMGTREVGVSGGRERGKERERSRDKEMPARAHPHANVHKPTSAEVAMQKKLLDQAKSRPKHKSSMYTRGPAPNPLRAIEETFSGDPEGAERRERFQSDAVKKAEAMRAKKVEKGKRYRNSDGETSKVAASAVSSSAAAAPLPPAVTARSGGERAPSSLKTRDGHVIRSCPQTLGEPLGPRFGGPTFSSLRKTDDEVQKELRRRLEALKVSGYTQNTTAIVEEPERTDEEVPLPGPTMATETGEGQARVEWREDHEGMEKAMRESLKDLQGHIPAPERVHSALSRSRQGTPDLMTAMKLVGRVADSDEDKDVREKSGNGSKRTSGDRDSERLVPNPKSKSLNQFDRAILRGRKSMKDLQSSMAASFSSSKARDKEQKQNAESANGRERSGLTA</sequence>
<organism evidence="2 3">
    <name type="scientific">Aulographum hederae CBS 113979</name>
    <dbReference type="NCBI Taxonomy" id="1176131"/>
    <lineage>
        <taxon>Eukaryota</taxon>
        <taxon>Fungi</taxon>
        <taxon>Dikarya</taxon>
        <taxon>Ascomycota</taxon>
        <taxon>Pezizomycotina</taxon>
        <taxon>Dothideomycetes</taxon>
        <taxon>Pleosporomycetidae</taxon>
        <taxon>Aulographales</taxon>
        <taxon>Aulographaceae</taxon>
    </lineage>
</organism>
<reference evidence="2" key="1">
    <citation type="journal article" date="2020" name="Stud. Mycol.">
        <title>101 Dothideomycetes genomes: a test case for predicting lifestyles and emergence of pathogens.</title>
        <authorList>
            <person name="Haridas S."/>
            <person name="Albert R."/>
            <person name="Binder M."/>
            <person name="Bloem J."/>
            <person name="Labutti K."/>
            <person name="Salamov A."/>
            <person name="Andreopoulos B."/>
            <person name="Baker S."/>
            <person name="Barry K."/>
            <person name="Bills G."/>
            <person name="Bluhm B."/>
            <person name="Cannon C."/>
            <person name="Castanera R."/>
            <person name="Culley D."/>
            <person name="Daum C."/>
            <person name="Ezra D."/>
            <person name="Gonzalez J."/>
            <person name="Henrissat B."/>
            <person name="Kuo A."/>
            <person name="Liang C."/>
            <person name="Lipzen A."/>
            <person name="Lutzoni F."/>
            <person name="Magnuson J."/>
            <person name="Mondo S."/>
            <person name="Nolan M."/>
            <person name="Ohm R."/>
            <person name="Pangilinan J."/>
            <person name="Park H.-J."/>
            <person name="Ramirez L."/>
            <person name="Alfaro M."/>
            <person name="Sun H."/>
            <person name="Tritt A."/>
            <person name="Yoshinaga Y."/>
            <person name="Zwiers L.-H."/>
            <person name="Turgeon B."/>
            <person name="Goodwin S."/>
            <person name="Spatafora J."/>
            <person name="Crous P."/>
            <person name="Grigoriev I."/>
        </authorList>
    </citation>
    <scope>NUCLEOTIDE SEQUENCE</scope>
    <source>
        <strain evidence="2">CBS 113979</strain>
    </source>
</reference>
<proteinExistence type="predicted"/>
<dbReference type="Proteomes" id="UP000800041">
    <property type="component" value="Unassembled WGS sequence"/>
</dbReference>
<feature type="compositionally biased region" description="Basic and acidic residues" evidence="1">
    <location>
        <begin position="124"/>
        <end position="141"/>
    </location>
</feature>
<protein>
    <submittedName>
        <fullName evidence="2">Uncharacterized protein</fullName>
    </submittedName>
</protein>
<evidence type="ECO:0000313" key="3">
    <source>
        <dbReference type="Proteomes" id="UP000800041"/>
    </source>
</evidence>
<keyword evidence="3" id="KW-1185">Reference proteome</keyword>
<feature type="compositionally biased region" description="Basic and acidic residues" evidence="1">
    <location>
        <begin position="481"/>
        <end position="504"/>
    </location>
</feature>
<evidence type="ECO:0000256" key="1">
    <source>
        <dbReference type="SAM" id="MobiDB-lite"/>
    </source>
</evidence>